<dbReference type="Gene3D" id="3.10.290.10">
    <property type="entry name" value="RNA-binding S4 domain"/>
    <property type="match status" value="1"/>
</dbReference>
<feature type="domain" description="RNA-binding S4" evidence="6">
    <location>
        <begin position="8"/>
        <end position="71"/>
    </location>
</feature>
<sequence length="131" mass="15139">MNQTTEKLRLDKWLWAARFFKTRALAKAAIEGGKVHYNGNRTKPSKEPIVGDTLTIRQGWDDKTVVITDLSQQRRGASEAQQLYYETEESIKLREKRAFDRKANNASQIAPDSRPTKKQRRDIRKLKDHGA</sequence>
<proteinExistence type="inferred from homology"/>
<feature type="region of interest" description="Disordered" evidence="5">
    <location>
        <begin position="98"/>
        <end position="131"/>
    </location>
</feature>
<comment type="similarity">
    <text evidence="1 4">Belongs to the HSP15 family.</text>
</comment>
<keyword evidence="2 4" id="KW-0694">RNA-binding</keyword>
<evidence type="ECO:0000256" key="5">
    <source>
        <dbReference type="SAM" id="MobiDB-lite"/>
    </source>
</evidence>
<accession>A0ABS5ZCV5</accession>
<dbReference type="Pfam" id="PF01479">
    <property type="entry name" value="S4"/>
    <property type="match status" value="1"/>
</dbReference>
<dbReference type="CDD" id="cd00165">
    <property type="entry name" value="S4"/>
    <property type="match status" value="1"/>
</dbReference>
<organism evidence="7 8">
    <name type="scientific">Zooshikella harenae</name>
    <dbReference type="NCBI Taxonomy" id="2827238"/>
    <lineage>
        <taxon>Bacteria</taxon>
        <taxon>Pseudomonadati</taxon>
        <taxon>Pseudomonadota</taxon>
        <taxon>Gammaproteobacteria</taxon>
        <taxon>Oceanospirillales</taxon>
        <taxon>Zooshikellaceae</taxon>
        <taxon>Zooshikella</taxon>
    </lineage>
</organism>
<evidence type="ECO:0000256" key="3">
    <source>
        <dbReference type="ARBA" id="ARBA00023125"/>
    </source>
</evidence>
<dbReference type="NCBIfam" id="NF007673">
    <property type="entry name" value="PRK10348.1"/>
    <property type="match status" value="1"/>
</dbReference>
<dbReference type="InterPro" id="IPR036986">
    <property type="entry name" value="S4_RNA-bd_sf"/>
</dbReference>
<gene>
    <name evidence="7" type="primary">hslR</name>
    <name evidence="7" type="ORF">KCG35_12555</name>
</gene>
<dbReference type="SMART" id="SM00363">
    <property type="entry name" value="S4"/>
    <property type="match status" value="1"/>
</dbReference>
<keyword evidence="8" id="KW-1185">Reference proteome</keyword>
<dbReference type="PROSITE" id="PS50889">
    <property type="entry name" value="S4"/>
    <property type="match status" value="1"/>
</dbReference>
<feature type="compositionally biased region" description="Basic residues" evidence="5">
    <location>
        <begin position="116"/>
        <end position="131"/>
    </location>
</feature>
<dbReference type="InterPro" id="IPR002942">
    <property type="entry name" value="S4_RNA-bd"/>
</dbReference>
<name>A0ABS5ZCV5_9GAMM</name>
<evidence type="ECO:0000256" key="2">
    <source>
        <dbReference type="ARBA" id="ARBA00022884"/>
    </source>
</evidence>
<evidence type="ECO:0000313" key="7">
    <source>
        <dbReference type="EMBL" id="MBU2711893.1"/>
    </source>
</evidence>
<evidence type="ECO:0000313" key="8">
    <source>
        <dbReference type="Proteomes" id="UP000690515"/>
    </source>
</evidence>
<protein>
    <recommendedName>
        <fullName evidence="4">Heat shock protein 15</fullName>
    </recommendedName>
</protein>
<dbReference type="SUPFAM" id="SSF55174">
    <property type="entry name" value="Alpha-L RNA-binding motif"/>
    <property type="match status" value="1"/>
</dbReference>
<evidence type="ECO:0000259" key="6">
    <source>
        <dbReference type="SMART" id="SM00363"/>
    </source>
</evidence>
<keyword evidence="7" id="KW-0346">Stress response</keyword>
<dbReference type="InterPro" id="IPR025708">
    <property type="entry name" value="HSP15"/>
</dbReference>
<evidence type="ECO:0000256" key="4">
    <source>
        <dbReference type="PIRNR" id="PIRNR016821"/>
    </source>
</evidence>
<dbReference type="Proteomes" id="UP000690515">
    <property type="component" value="Unassembled WGS sequence"/>
</dbReference>
<reference evidence="7 8" key="1">
    <citation type="submission" date="2021-04" db="EMBL/GenBank/DDBJ databases">
        <authorList>
            <person name="Pira H."/>
            <person name="Risdian C."/>
            <person name="Wink J."/>
        </authorList>
    </citation>
    <scope>NUCLEOTIDE SEQUENCE [LARGE SCALE GENOMIC DNA]</scope>
    <source>
        <strain evidence="7 8">WH53</strain>
    </source>
</reference>
<keyword evidence="3 4" id="KW-0238">DNA-binding</keyword>
<evidence type="ECO:0000256" key="1">
    <source>
        <dbReference type="ARBA" id="ARBA00008396"/>
    </source>
</evidence>
<comment type="caution">
    <text evidence="7">The sequence shown here is derived from an EMBL/GenBank/DDBJ whole genome shotgun (WGS) entry which is preliminary data.</text>
</comment>
<dbReference type="EMBL" id="JAGSOY010000026">
    <property type="protein sequence ID" value="MBU2711893.1"/>
    <property type="molecule type" value="Genomic_DNA"/>
</dbReference>
<dbReference type="PIRSF" id="PIRSF016821">
    <property type="entry name" value="HSP15"/>
    <property type="match status" value="1"/>
</dbReference>